<name>A0A0C2ITM7_9PEZI</name>
<comment type="similarity">
    <text evidence="2">Belongs to the class-I pyridoxal-phosphate-dependent aminotransferase family.</text>
</comment>
<dbReference type="EMBL" id="AWTV01000009">
    <property type="protein sequence ID" value="KIH88382.1"/>
    <property type="molecule type" value="Genomic_DNA"/>
</dbReference>
<dbReference type="PANTHER" id="PTHR42790:SF1">
    <property type="entry name" value="AROMATIC AMINO ACID AMINOTRANSFERASE, HYPOTHETICAL (EUROFUNG)"/>
    <property type="match status" value="1"/>
</dbReference>
<organism evidence="8 9">
    <name type="scientific">Sporothrix brasiliensis 5110</name>
    <dbReference type="NCBI Taxonomy" id="1398154"/>
    <lineage>
        <taxon>Eukaryota</taxon>
        <taxon>Fungi</taxon>
        <taxon>Dikarya</taxon>
        <taxon>Ascomycota</taxon>
        <taxon>Pezizomycotina</taxon>
        <taxon>Sordariomycetes</taxon>
        <taxon>Sordariomycetidae</taxon>
        <taxon>Ophiostomatales</taxon>
        <taxon>Ophiostomataceae</taxon>
        <taxon>Sporothrix</taxon>
    </lineage>
</organism>
<evidence type="ECO:0000256" key="6">
    <source>
        <dbReference type="SAM" id="MobiDB-lite"/>
    </source>
</evidence>
<dbReference type="GO" id="GO:1901605">
    <property type="term" value="P:alpha-amino acid metabolic process"/>
    <property type="evidence" value="ECO:0007669"/>
    <property type="project" value="TreeGrafter"/>
</dbReference>
<evidence type="ECO:0000313" key="8">
    <source>
        <dbReference type="EMBL" id="KIH88382.1"/>
    </source>
</evidence>
<gene>
    <name evidence="8" type="ORF">SPBR_06729</name>
</gene>
<dbReference type="Proteomes" id="UP000031575">
    <property type="component" value="Unassembled WGS sequence"/>
</dbReference>
<keyword evidence="9" id="KW-1185">Reference proteome</keyword>
<dbReference type="InterPro" id="IPR004839">
    <property type="entry name" value="Aminotransferase_I/II_large"/>
</dbReference>
<evidence type="ECO:0000313" key="9">
    <source>
        <dbReference type="Proteomes" id="UP000031575"/>
    </source>
</evidence>
<accession>A0A0C2ITM7</accession>
<dbReference type="VEuPathDB" id="FungiDB:SPBR_06729"/>
<protein>
    <submittedName>
        <fullName evidence="8">Aromatic amino acid aminotransferase</fullName>
    </submittedName>
</protein>
<dbReference type="CDD" id="cd00609">
    <property type="entry name" value="AAT_like"/>
    <property type="match status" value="1"/>
</dbReference>
<evidence type="ECO:0000256" key="4">
    <source>
        <dbReference type="ARBA" id="ARBA00022679"/>
    </source>
</evidence>
<dbReference type="Gene3D" id="3.40.640.10">
    <property type="entry name" value="Type I PLP-dependent aspartate aminotransferase-like (Major domain)"/>
    <property type="match status" value="1"/>
</dbReference>
<comment type="cofactor">
    <cofactor evidence="1">
        <name>pyridoxal 5'-phosphate</name>
        <dbReference type="ChEBI" id="CHEBI:597326"/>
    </cofactor>
</comment>
<dbReference type="OrthoDB" id="691673at2759"/>
<dbReference type="Pfam" id="PF00155">
    <property type="entry name" value="Aminotran_1_2"/>
    <property type="match status" value="1"/>
</dbReference>
<dbReference type="PANTHER" id="PTHR42790">
    <property type="entry name" value="AMINOTRANSFERASE"/>
    <property type="match status" value="1"/>
</dbReference>
<reference evidence="8 9" key="1">
    <citation type="journal article" date="2014" name="BMC Genomics">
        <title>Comparative genomics of the major fungal agents of human and animal Sporotrichosis: Sporothrix schenckii and Sporothrix brasiliensis.</title>
        <authorList>
            <person name="Teixeira M.M."/>
            <person name="de Almeida L.G."/>
            <person name="Kubitschek-Barreira P."/>
            <person name="Alves F.L."/>
            <person name="Kioshima E.S."/>
            <person name="Abadio A.K."/>
            <person name="Fernandes L."/>
            <person name="Derengowski L.S."/>
            <person name="Ferreira K.S."/>
            <person name="Souza R.C."/>
            <person name="Ruiz J.C."/>
            <person name="de Andrade N.C."/>
            <person name="Paes H.C."/>
            <person name="Nicola A.M."/>
            <person name="Albuquerque P."/>
            <person name="Gerber A.L."/>
            <person name="Martins V.P."/>
            <person name="Peconick L.D."/>
            <person name="Neto A.V."/>
            <person name="Chaucanez C.B."/>
            <person name="Silva P.A."/>
            <person name="Cunha O.L."/>
            <person name="de Oliveira F.F."/>
            <person name="dos Santos T.C."/>
            <person name="Barros A.L."/>
            <person name="Soares M.A."/>
            <person name="de Oliveira L.M."/>
            <person name="Marini M.M."/>
            <person name="Villalobos-Duno H."/>
            <person name="Cunha M.M."/>
            <person name="de Hoog S."/>
            <person name="da Silveira J.F."/>
            <person name="Henrissat B."/>
            <person name="Nino-Vega G.A."/>
            <person name="Cisalpino P.S."/>
            <person name="Mora-Montes H.M."/>
            <person name="Almeida S.R."/>
            <person name="Stajich J.E."/>
            <person name="Lopes-Bezerra L.M."/>
            <person name="Vasconcelos A.T."/>
            <person name="Felipe M.S."/>
        </authorList>
    </citation>
    <scope>NUCLEOTIDE SEQUENCE [LARGE SCALE GENOMIC DNA]</scope>
    <source>
        <strain evidence="8 9">5110</strain>
    </source>
</reference>
<comment type="caution">
    <text evidence="8">The sequence shown here is derived from an EMBL/GenBank/DDBJ whole genome shotgun (WGS) entry which is preliminary data.</text>
</comment>
<dbReference type="AlphaFoldDB" id="A0A0C2ITM7"/>
<feature type="domain" description="Aminotransferase class I/classII large" evidence="7">
    <location>
        <begin position="193"/>
        <end position="472"/>
    </location>
</feature>
<dbReference type="InterPro" id="IPR015424">
    <property type="entry name" value="PyrdxlP-dep_Trfase"/>
</dbReference>
<dbReference type="RefSeq" id="XP_040616392.1">
    <property type="nucleotide sequence ID" value="XM_040764985.1"/>
</dbReference>
<dbReference type="GO" id="GO:0008483">
    <property type="term" value="F:transaminase activity"/>
    <property type="evidence" value="ECO:0007669"/>
    <property type="project" value="UniProtKB-KW"/>
</dbReference>
<evidence type="ECO:0000256" key="1">
    <source>
        <dbReference type="ARBA" id="ARBA00001933"/>
    </source>
</evidence>
<keyword evidence="4 8" id="KW-0808">Transferase</keyword>
<dbReference type="HOGENOM" id="CLU_017584_0_5_1"/>
<dbReference type="GO" id="GO:0030170">
    <property type="term" value="F:pyridoxal phosphate binding"/>
    <property type="evidence" value="ECO:0007669"/>
    <property type="project" value="InterPro"/>
</dbReference>
<sequence>MDSFHLDALIGSQTAGSAASPDHATDVSDAGSSSECSFDGAPDGRKPPPRDLSHLYSEATNLRVASKMKEYYRFFQIPNIANLAGGKSSLPISRPSVHSFGLPNVQYFPYDTLEAKIAKPVRWTPSPNKQGTADDNEGDEDLVLVTDGVAAVNVASQASSAPSDRAAPERLVVPKISPGGVLPTEKIDLATALQYGGSDGYPPLLSWIRNFAREYLHPNVPYEGGVDVVLTVGSTDGLSKTLELFVDNWNPVRDDISTRPGLLCEGFVYGNVLSQIAPKGLQVVTVEADAEGMVPYGPGGLEDVLANWDETRGRRPHIMYTVTMGHNPTGIVLSLERRKQLYEICSHYDVIIAEDDPYWYLQYPSAAVNEAASRNLPTPKSPVVPPTIDEAAGQRSTGFAFLDSLVPSFLAVDVDGRVVRLDTFSKTVAPGCRLGWITAQPAFIERFTRIAETGTAQPSGFVQSLISELVMGPLPSSGASSFSASASSPSSASPSATEMAVRKKSKSDPTFSGWQVGGWVRWLEGLRGEYERRMNRMCTILDEGSFQLKQGTPVRSSDADWGVITKTQLYSYDWPRGGMFVWIRLHFEVHPLWQAPRANGVPGDVIDGPLFSMALMFFLSSKPHLVLISPGTMFSADDSVRAERGWAYYRLCFAAESDANLIESSKRLVTAIHKFWKIKKAQDFEDILNSSPAAMADAAEASENGDLGNLGVWMGC</sequence>
<evidence type="ECO:0000256" key="3">
    <source>
        <dbReference type="ARBA" id="ARBA00022576"/>
    </source>
</evidence>
<evidence type="ECO:0000256" key="2">
    <source>
        <dbReference type="ARBA" id="ARBA00007441"/>
    </source>
</evidence>
<keyword evidence="3 8" id="KW-0032">Aminotransferase</keyword>
<evidence type="ECO:0000259" key="7">
    <source>
        <dbReference type="Pfam" id="PF00155"/>
    </source>
</evidence>
<feature type="region of interest" description="Disordered" evidence="6">
    <location>
        <begin position="481"/>
        <end position="510"/>
    </location>
</feature>
<feature type="compositionally biased region" description="Basic and acidic residues" evidence="6">
    <location>
        <begin position="42"/>
        <end position="53"/>
    </location>
</feature>
<dbReference type="GeneID" id="63679906"/>
<dbReference type="InterPro" id="IPR015421">
    <property type="entry name" value="PyrdxlP-dep_Trfase_major"/>
</dbReference>
<dbReference type="InterPro" id="IPR050859">
    <property type="entry name" value="Class-I_PLP-dep_aminotransf"/>
</dbReference>
<evidence type="ECO:0000256" key="5">
    <source>
        <dbReference type="ARBA" id="ARBA00022898"/>
    </source>
</evidence>
<dbReference type="SUPFAM" id="SSF53383">
    <property type="entry name" value="PLP-dependent transferases"/>
    <property type="match status" value="1"/>
</dbReference>
<keyword evidence="5" id="KW-0663">Pyridoxal phosphate</keyword>
<proteinExistence type="inferred from homology"/>
<feature type="region of interest" description="Disordered" evidence="6">
    <location>
        <begin position="13"/>
        <end position="53"/>
    </location>
</feature>
<feature type="compositionally biased region" description="Low complexity" evidence="6">
    <location>
        <begin position="481"/>
        <end position="496"/>
    </location>
</feature>